<keyword evidence="3" id="KW-1185">Reference proteome</keyword>
<evidence type="ECO:0000313" key="3">
    <source>
        <dbReference type="Proteomes" id="UP000003250"/>
    </source>
</evidence>
<organism evidence="2 3">
    <name type="scientific">Mesorhizobium alhagi CCNWXJ12-2</name>
    <dbReference type="NCBI Taxonomy" id="1107882"/>
    <lineage>
        <taxon>Bacteria</taxon>
        <taxon>Pseudomonadati</taxon>
        <taxon>Pseudomonadota</taxon>
        <taxon>Alphaproteobacteria</taxon>
        <taxon>Hyphomicrobiales</taxon>
        <taxon>Phyllobacteriaceae</taxon>
        <taxon>Allomesorhizobium</taxon>
    </lineage>
</organism>
<reference evidence="2 3" key="1">
    <citation type="journal article" date="2012" name="J. Bacteriol.">
        <title>Draft Genome Sequence of Mesorhizobium alhagi CCNWXJ12-2T, a Novel Salt-Resistant Species Isolated from the Desert of Northwestern China.</title>
        <authorList>
            <person name="Zhou M."/>
            <person name="Chen W."/>
            <person name="Chen H."/>
            <person name="Wei G."/>
        </authorList>
    </citation>
    <scope>NUCLEOTIDE SEQUENCE [LARGE SCALE GENOMIC DNA]</scope>
    <source>
        <strain evidence="2 3">CCNWXJ12-2</strain>
    </source>
</reference>
<gene>
    <name evidence="2" type="ORF">MAXJ12_10483</name>
</gene>
<dbReference type="EMBL" id="AHAM01000073">
    <property type="protein sequence ID" value="EHK57310.1"/>
    <property type="molecule type" value="Genomic_DNA"/>
</dbReference>
<name>H0HPL7_9HYPH</name>
<dbReference type="PATRIC" id="fig|1107882.3.peg.2061"/>
<evidence type="ECO:0000256" key="1">
    <source>
        <dbReference type="SAM" id="MobiDB-lite"/>
    </source>
</evidence>
<protein>
    <submittedName>
        <fullName evidence="2">Uncharacterized protein</fullName>
    </submittedName>
</protein>
<accession>H0HPL7</accession>
<feature type="region of interest" description="Disordered" evidence="1">
    <location>
        <begin position="35"/>
        <end position="137"/>
    </location>
</feature>
<dbReference type="Proteomes" id="UP000003250">
    <property type="component" value="Unassembled WGS sequence"/>
</dbReference>
<proteinExistence type="predicted"/>
<feature type="compositionally biased region" description="Basic and acidic residues" evidence="1">
    <location>
        <begin position="76"/>
        <end position="99"/>
    </location>
</feature>
<dbReference type="AlphaFoldDB" id="H0HPL7"/>
<sequence length="137" mass="14605">MTGSFVDCDAEAARKRVLQWIAAAGRHELECGKGREVHKMGEKPATGRSVGPQNRDAIVGTLSRSRGFAGKMEAQMPDREKPISNKRASGSDKAVHPSKEGGSQQQKAQEWGGGSKASKGKVTSADKRNENSSAKGR</sequence>
<evidence type="ECO:0000313" key="2">
    <source>
        <dbReference type="EMBL" id="EHK57310.1"/>
    </source>
</evidence>